<protein>
    <submittedName>
        <fullName evidence="20">Transglycosylase domain-containing protein</fullName>
    </submittedName>
</protein>
<keyword evidence="15" id="KW-0961">Cell wall biogenesis/degradation</keyword>
<feature type="domain" description="Penicillin-binding protein transpeptidase" evidence="18">
    <location>
        <begin position="434"/>
        <end position="664"/>
    </location>
</feature>
<comment type="similarity">
    <text evidence="4">In the N-terminal section; belongs to the glycosyltransferase 51 family.</text>
</comment>
<evidence type="ECO:0000313" key="20">
    <source>
        <dbReference type="EMBL" id="MDG4945662.1"/>
    </source>
</evidence>
<comment type="catalytic activity">
    <reaction evidence="16">
        <text>Preferential cleavage: (Ac)2-L-Lys-D-Ala-|-D-Ala. Also transpeptidation of peptidyl-alanyl moieties that are N-acyl substituents of D-alanine.</text>
        <dbReference type="EC" id="3.4.16.4"/>
    </reaction>
</comment>
<organism evidence="20 21">
    <name type="scientific">Profundicola chukchiensis</name>
    <dbReference type="NCBI Taxonomy" id="2961959"/>
    <lineage>
        <taxon>Bacteria</taxon>
        <taxon>Pseudomonadati</taxon>
        <taxon>Bacteroidota</taxon>
        <taxon>Flavobacteriia</taxon>
        <taxon>Flavobacteriales</taxon>
        <taxon>Weeksellaceae</taxon>
        <taxon>Profundicola</taxon>
    </lineage>
</organism>
<dbReference type="GO" id="GO:0008658">
    <property type="term" value="F:penicillin binding"/>
    <property type="evidence" value="ECO:0007669"/>
    <property type="project" value="InterPro"/>
</dbReference>
<dbReference type="SUPFAM" id="SSF53955">
    <property type="entry name" value="Lysozyme-like"/>
    <property type="match status" value="1"/>
</dbReference>
<evidence type="ECO:0000256" key="14">
    <source>
        <dbReference type="ARBA" id="ARBA00023268"/>
    </source>
</evidence>
<evidence type="ECO:0000313" key="21">
    <source>
        <dbReference type="Proteomes" id="UP001152599"/>
    </source>
</evidence>
<dbReference type="GO" id="GO:0006508">
    <property type="term" value="P:proteolysis"/>
    <property type="evidence" value="ECO:0007669"/>
    <property type="project" value="UniProtKB-KW"/>
</dbReference>
<name>A0A9X4MZ60_9FLAO</name>
<sequence length="775" mass="88507">MEQPQKKNKKRNPWVWRIIALFWILLLLGVGTVFGIIYGTSIGMLGPLPDVKDLENPEINVASEIYSSDGKLIDKFESEKRIPIKYDDIPEHLIQALYAREDIRYNDHSGIDGESVLRAIYSLGKDGGGSTITQQLSKQLFTKKTASSKLERVKQKLKEWVVSVQLEQRYTKEEIVTMYLNKFDFVYRANGIQAAARTYFQKDVQDLTVSESAVFVAMLRNPNMFNPHSHPEAAKKERNVVLSQMMKYNFLSATEYDELKDEPIETNFLMLKTSVKEAYSAYFKYAMQRELQQYFEDYEEEFGIKYDLYRDGLKIYTSIDSRMQRMGEEAIKKHLVGLQKQFFNSQKGRKLAPFYNISQSQAQDIFETGMKRSYKYQELKAKGLSDEEILEEFNKPRESVQYFTWDGIERKENVSWMDSIKYHKHIIQAGLLSMDPKDGTIKAWVGGIDWDFFKYDHVKQAKRQVGSTFKPFVYATAIHQMNYTPCHKISNDRFKAGNWQPQNAGRAYGGYLSLRQGLAQSVNMISARLISESGPKAVIQLAKDLGVESEIPENLTIALGSADLTLYEMVGAYSTFANQGIYIKPEYILSVEDKNGKIIKDFEPLTREVLSEDVAYTMVDLMEGVIEIGTGKGIRNYGITAEVAGKTGTTNEGSDSWFIGLTPNLVTGVWVGNEDRAAHFPGWQSQGAKMALPIWAYYMKDVYDQGSKLGVKQSDKFEKPPGIDERWDCSSLQGFYNFGNIGSMEDNKPKVQQQVRQKTINEMLSSDSDTIDFSQ</sequence>
<keyword evidence="9" id="KW-0808">Transferase</keyword>
<keyword evidence="13" id="KW-0472">Membrane</keyword>
<dbReference type="GO" id="GO:0008955">
    <property type="term" value="F:peptidoglycan glycosyltransferase activity"/>
    <property type="evidence" value="ECO:0007669"/>
    <property type="project" value="UniProtKB-EC"/>
</dbReference>
<dbReference type="Pfam" id="PF00912">
    <property type="entry name" value="Transgly"/>
    <property type="match status" value="1"/>
</dbReference>
<evidence type="ECO:0000256" key="4">
    <source>
        <dbReference type="ARBA" id="ARBA00007739"/>
    </source>
</evidence>
<dbReference type="InterPro" id="IPR012338">
    <property type="entry name" value="Beta-lactam/transpept-like"/>
</dbReference>
<dbReference type="Proteomes" id="UP001152599">
    <property type="component" value="Unassembled WGS sequence"/>
</dbReference>
<evidence type="ECO:0000256" key="11">
    <source>
        <dbReference type="ARBA" id="ARBA00022960"/>
    </source>
</evidence>
<evidence type="ECO:0000256" key="3">
    <source>
        <dbReference type="ARBA" id="ARBA00007090"/>
    </source>
</evidence>
<feature type="domain" description="Glycosyl transferase family 51" evidence="19">
    <location>
        <begin position="70"/>
        <end position="245"/>
    </location>
</feature>
<proteinExistence type="inferred from homology"/>
<evidence type="ECO:0000256" key="5">
    <source>
        <dbReference type="ARBA" id="ARBA00022475"/>
    </source>
</evidence>
<evidence type="ECO:0000256" key="8">
    <source>
        <dbReference type="ARBA" id="ARBA00022676"/>
    </source>
</evidence>
<dbReference type="PANTHER" id="PTHR32282">
    <property type="entry name" value="BINDING PROTEIN TRANSPEPTIDASE, PUTATIVE-RELATED"/>
    <property type="match status" value="1"/>
</dbReference>
<dbReference type="GO" id="GO:0009252">
    <property type="term" value="P:peptidoglycan biosynthetic process"/>
    <property type="evidence" value="ECO:0007669"/>
    <property type="project" value="UniProtKB-KW"/>
</dbReference>
<evidence type="ECO:0000256" key="7">
    <source>
        <dbReference type="ARBA" id="ARBA00022670"/>
    </source>
</evidence>
<dbReference type="AlphaFoldDB" id="A0A9X4MZ60"/>
<dbReference type="PANTHER" id="PTHR32282:SF11">
    <property type="entry name" value="PENICILLIN-BINDING PROTEIN 1B"/>
    <property type="match status" value="1"/>
</dbReference>
<dbReference type="Gene3D" id="3.40.710.10">
    <property type="entry name" value="DD-peptidase/beta-lactamase superfamily"/>
    <property type="match status" value="1"/>
</dbReference>
<dbReference type="InterPro" id="IPR050396">
    <property type="entry name" value="Glycosyltr_51/Transpeptidase"/>
</dbReference>
<dbReference type="EMBL" id="JANCMU010000001">
    <property type="protein sequence ID" value="MDG4945662.1"/>
    <property type="molecule type" value="Genomic_DNA"/>
</dbReference>
<evidence type="ECO:0000256" key="17">
    <source>
        <dbReference type="ARBA" id="ARBA00049902"/>
    </source>
</evidence>
<evidence type="ECO:0000256" key="6">
    <source>
        <dbReference type="ARBA" id="ARBA00022645"/>
    </source>
</evidence>
<evidence type="ECO:0000256" key="12">
    <source>
        <dbReference type="ARBA" id="ARBA00022984"/>
    </source>
</evidence>
<comment type="pathway">
    <text evidence="2">Cell wall biogenesis; peptidoglycan biosynthesis.</text>
</comment>
<dbReference type="GO" id="GO:0008360">
    <property type="term" value="P:regulation of cell shape"/>
    <property type="evidence" value="ECO:0007669"/>
    <property type="project" value="UniProtKB-KW"/>
</dbReference>
<keyword evidence="10" id="KW-0378">Hydrolase</keyword>
<evidence type="ECO:0000256" key="16">
    <source>
        <dbReference type="ARBA" id="ARBA00034000"/>
    </source>
</evidence>
<dbReference type="InterPro" id="IPR023346">
    <property type="entry name" value="Lysozyme-like_dom_sf"/>
</dbReference>
<evidence type="ECO:0000256" key="10">
    <source>
        <dbReference type="ARBA" id="ARBA00022801"/>
    </source>
</evidence>
<comment type="caution">
    <text evidence="20">The sequence shown here is derived from an EMBL/GenBank/DDBJ whole genome shotgun (WGS) entry which is preliminary data.</text>
</comment>
<reference evidence="20" key="1">
    <citation type="submission" date="2022-07" db="EMBL/GenBank/DDBJ databases">
        <title>Description and genome-wide analysis of Profundicola chukchiensis gen. nov., sp. nov., marine bacteria isolated from bottom sediments of the Chukchi Sea.</title>
        <authorList>
            <person name="Romanenko L."/>
            <person name="Otstavnykh N."/>
            <person name="Kurilenko V."/>
            <person name="Eremeev V."/>
            <person name="Velansky P."/>
            <person name="Mikhailov V."/>
            <person name="Isaeva M."/>
        </authorList>
    </citation>
    <scope>NUCLEOTIDE SEQUENCE</scope>
    <source>
        <strain evidence="20">KMM 9713</strain>
    </source>
</reference>
<dbReference type="GO" id="GO:0071555">
    <property type="term" value="P:cell wall organization"/>
    <property type="evidence" value="ECO:0007669"/>
    <property type="project" value="UniProtKB-KW"/>
</dbReference>
<keyword evidence="14" id="KW-0511">Multifunctional enzyme</keyword>
<keyword evidence="12" id="KW-0573">Peptidoglycan synthesis</keyword>
<dbReference type="Pfam" id="PF00905">
    <property type="entry name" value="Transpeptidase"/>
    <property type="match status" value="1"/>
</dbReference>
<dbReference type="GO" id="GO:0005886">
    <property type="term" value="C:plasma membrane"/>
    <property type="evidence" value="ECO:0007669"/>
    <property type="project" value="UniProtKB-SubCell"/>
</dbReference>
<dbReference type="InterPro" id="IPR001460">
    <property type="entry name" value="PCN-bd_Tpept"/>
</dbReference>
<dbReference type="GO" id="GO:0009002">
    <property type="term" value="F:serine-type D-Ala-D-Ala carboxypeptidase activity"/>
    <property type="evidence" value="ECO:0007669"/>
    <property type="project" value="UniProtKB-EC"/>
</dbReference>
<evidence type="ECO:0000256" key="15">
    <source>
        <dbReference type="ARBA" id="ARBA00023316"/>
    </source>
</evidence>
<evidence type="ECO:0000256" key="1">
    <source>
        <dbReference type="ARBA" id="ARBA00004236"/>
    </source>
</evidence>
<evidence type="ECO:0000259" key="18">
    <source>
        <dbReference type="Pfam" id="PF00905"/>
    </source>
</evidence>
<keyword evidence="6" id="KW-0121">Carboxypeptidase</keyword>
<accession>A0A9X4MZ60</accession>
<dbReference type="RefSeq" id="WP_304420226.1">
    <property type="nucleotide sequence ID" value="NZ_JANCMU010000001.1"/>
</dbReference>
<evidence type="ECO:0000256" key="9">
    <source>
        <dbReference type="ARBA" id="ARBA00022679"/>
    </source>
</evidence>
<evidence type="ECO:0000256" key="2">
    <source>
        <dbReference type="ARBA" id="ARBA00004752"/>
    </source>
</evidence>
<dbReference type="GO" id="GO:0030288">
    <property type="term" value="C:outer membrane-bounded periplasmic space"/>
    <property type="evidence" value="ECO:0007669"/>
    <property type="project" value="TreeGrafter"/>
</dbReference>
<keyword evidence="7" id="KW-0645">Protease</keyword>
<evidence type="ECO:0000259" key="19">
    <source>
        <dbReference type="Pfam" id="PF00912"/>
    </source>
</evidence>
<dbReference type="InterPro" id="IPR001264">
    <property type="entry name" value="Glyco_trans_51"/>
</dbReference>
<keyword evidence="5" id="KW-1003">Cell membrane</keyword>
<keyword evidence="8" id="KW-0328">Glycosyltransferase</keyword>
<comment type="similarity">
    <text evidence="3">In the C-terminal section; belongs to the transpeptidase family.</text>
</comment>
<evidence type="ECO:0000256" key="13">
    <source>
        <dbReference type="ARBA" id="ARBA00023136"/>
    </source>
</evidence>
<gene>
    <name evidence="20" type="ORF">NMK71_04480</name>
</gene>
<dbReference type="InterPro" id="IPR036950">
    <property type="entry name" value="PBP_transglycosylase"/>
</dbReference>
<dbReference type="Gene3D" id="1.10.3810.10">
    <property type="entry name" value="Biosynthetic peptidoglycan transglycosylase-like"/>
    <property type="match status" value="1"/>
</dbReference>
<keyword evidence="21" id="KW-1185">Reference proteome</keyword>
<comment type="subcellular location">
    <subcellularLocation>
        <location evidence="1">Cell membrane</location>
    </subcellularLocation>
</comment>
<comment type="catalytic activity">
    <reaction evidence="17">
        <text>[GlcNAc-(1-&gt;4)-Mur2Ac(oyl-L-Ala-gamma-D-Glu-L-Lys-D-Ala-D-Ala)](n)-di-trans,octa-cis-undecaprenyl diphosphate + beta-D-GlcNAc-(1-&gt;4)-Mur2Ac(oyl-L-Ala-gamma-D-Glu-L-Lys-D-Ala-D-Ala)-di-trans,octa-cis-undecaprenyl diphosphate = [GlcNAc-(1-&gt;4)-Mur2Ac(oyl-L-Ala-gamma-D-Glu-L-Lys-D-Ala-D-Ala)](n+1)-di-trans,octa-cis-undecaprenyl diphosphate + di-trans,octa-cis-undecaprenyl diphosphate + H(+)</text>
        <dbReference type="Rhea" id="RHEA:23708"/>
        <dbReference type="Rhea" id="RHEA-COMP:9602"/>
        <dbReference type="Rhea" id="RHEA-COMP:9603"/>
        <dbReference type="ChEBI" id="CHEBI:15378"/>
        <dbReference type="ChEBI" id="CHEBI:58405"/>
        <dbReference type="ChEBI" id="CHEBI:60033"/>
        <dbReference type="ChEBI" id="CHEBI:78435"/>
        <dbReference type="EC" id="2.4.99.28"/>
    </reaction>
</comment>
<keyword evidence="11" id="KW-0133">Cell shape</keyword>
<dbReference type="SUPFAM" id="SSF56601">
    <property type="entry name" value="beta-lactamase/transpeptidase-like"/>
    <property type="match status" value="1"/>
</dbReference>